<evidence type="ECO:0000313" key="3">
    <source>
        <dbReference type="Proteomes" id="UP000298652"/>
    </source>
</evidence>
<feature type="compositionally biased region" description="Basic and acidic residues" evidence="1">
    <location>
        <begin position="56"/>
        <end position="71"/>
    </location>
</feature>
<name>A0A4U6VWH8_SETVI</name>
<reference evidence="2" key="1">
    <citation type="submission" date="2019-03" db="EMBL/GenBank/DDBJ databases">
        <title>WGS assembly of Setaria viridis.</title>
        <authorList>
            <person name="Huang P."/>
            <person name="Jenkins J."/>
            <person name="Grimwood J."/>
            <person name="Barry K."/>
            <person name="Healey A."/>
            <person name="Mamidi S."/>
            <person name="Sreedasyam A."/>
            <person name="Shu S."/>
            <person name="Feldman M."/>
            <person name="Wu J."/>
            <person name="Yu Y."/>
            <person name="Chen C."/>
            <person name="Johnson J."/>
            <person name="Rokhsar D."/>
            <person name="Baxter I."/>
            <person name="Schmutz J."/>
            <person name="Brutnell T."/>
            <person name="Kellogg E."/>
        </authorList>
    </citation>
    <scope>NUCLEOTIDE SEQUENCE [LARGE SCALE GENOMIC DNA]</scope>
</reference>
<accession>A0A4U6VWH8</accession>
<evidence type="ECO:0000256" key="1">
    <source>
        <dbReference type="SAM" id="MobiDB-lite"/>
    </source>
</evidence>
<organism evidence="2 3">
    <name type="scientific">Setaria viridis</name>
    <name type="common">Green bristlegrass</name>
    <name type="synonym">Setaria italica subsp. viridis</name>
    <dbReference type="NCBI Taxonomy" id="4556"/>
    <lineage>
        <taxon>Eukaryota</taxon>
        <taxon>Viridiplantae</taxon>
        <taxon>Streptophyta</taxon>
        <taxon>Embryophyta</taxon>
        <taxon>Tracheophyta</taxon>
        <taxon>Spermatophyta</taxon>
        <taxon>Magnoliopsida</taxon>
        <taxon>Liliopsida</taxon>
        <taxon>Poales</taxon>
        <taxon>Poaceae</taxon>
        <taxon>PACMAD clade</taxon>
        <taxon>Panicoideae</taxon>
        <taxon>Panicodae</taxon>
        <taxon>Paniceae</taxon>
        <taxon>Cenchrinae</taxon>
        <taxon>Setaria</taxon>
    </lineage>
</organism>
<dbReference type="EMBL" id="CM016553">
    <property type="protein sequence ID" value="TKW34288.1"/>
    <property type="molecule type" value="Genomic_DNA"/>
</dbReference>
<evidence type="ECO:0000313" key="2">
    <source>
        <dbReference type="EMBL" id="TKW34288.1"/>
    </source>
</evidence>
<sequence length="156" mass="17722">MFTVNSGTQIRTTKSMPSHVKALCAPPFRRPIARRDLAEISPSERPSGTIPQRPWIAEDRGEISEPRRSDSEPGIPWRTRKRASGDQNQTMPSGFRIGTPRRVVSLRLGRPLASHWPWVIRRPRPIVSARRRARRGAPEAKYLRFLEIGVVKGEIS</sequence>
<feature type="compositionally biased region" description="Polar residues" evidence="1">
    <location>
        <begin position="1"/>
        <end position="16"/>
    </location>
</feature>
<gene>
    <name evidence="2" type="ORF">SEVIR_2G296600v2</name>
</gene>
<proteinExistence type="predicted"/>
<dbReference type="Gramene" id="TKW34288">
    <property type="protein sequence ID" value="TKW34288"/>
    <property type="gene ID" value="SEVIR_2G296600v2"/>
</dbReference>
<protein>
    <submittedName>
        <fullName evidence="2">Uncharacterized protein</fullName>
    </submittedName>
</protein>
<dbReference type="Proteomes" id="UP000298652">
    <property type="component" value="Chromosome 2"/>
</dbReference>
<keyword evidence="3" id="KW-1185">Reference proteome</keyword>
<feature type="region of interest" description="Disordered" evidence="1">
    <location>
        <begin position="1"/>
        <end position="98"/>
    </location>
</feature>
<dbReference type="AlphaFoldDB" id="A0A4U6VWH8"/>